<keyword evidence="3" id="KW-1185">Reference proteome</keyword>
<gene>
    <name evidence="2" type="ORF">DSM5745_08323</name>
</gene>
<proteinExistence type="predicted"/>
<dbReference type="AlphaFoldDB" id="A0A3D8R9T0"/>
<dbReference type="EMBL" id="PVWQ01000010">
    <property type="protein sequence ID" value="RDW70812.1"/>
    <property type="molecule type" value="Genomic_DNA"/>
</dbReference>
<reference evidence="2 3" key="1">
    <citation type="journal article" date="2018" name="IMA Fungus">
        <title>IMA Genome-F 9: Draft genome sequence of Annulohypoxylon stygium, Aspergillus mulundensis, Berkeleyomyces basicola (syn. Thielaviopsis basicola), Ceratocystis smalleyi, two Cercospora beticola strains, Coleophoma cylindrospora, Fusarium fracticaudum, Phialophora cf. hyalina, and Morchella septimelata.</title>
        <authorList>
            <person name="Wingfield B.D."/>
            <person name="Bills G.F."/>
            <person name="Dong Y."/>
            <person name="Huang W."/>
            <person name="Nel W.J."/>
            <person name="Swalarsk-Parry B.S."/>
            <person name="Vaghefi N."/>
            <person name="Wilken P.M."/>
            <person name="An Z."/>
            <person name="de Beer Z.W."/>
            <person name="De Vos L."/>
            <person name="Chen L."/>
            <person name="Duong T.A."/>
            <person name="Gao Y."/>
            <person name="Hammerbacher A."/>
            <person name="Kikkert J.R."/>
            <person name="Li Y."/>
            <person name="Li H."/>
            <person name="Li K."/>
            <person name="Li Q."/>
            <person name="Liu X."/>
            <person name="Ma X."/>
            <person name="Naidoo K."/>
            <person name="Pethybridge S.J."/>
            <person name="Sun J."/>
            <person name="Steenkamp E.T."/>
            <person name="van der Nest M.A."/>
            <person name="van Wyk S."/>
            <person name="Wingfield M.J."/>
            <person name="Xiong C."/>
            <person name="Yue Q."/>
            <person name="Zhang X."/>
        </authorList>
    </citation>
    <scope>NUCLEOTIDE SEQUENCE [LARGE SCALE GENOMIC DNA]</scope>
    <source>
        <strain evidence="2 3">DSM 5745</strain>
    </source>
</reference>
<protein>
    <submittedName>
        <fullName evidence="2">Uncharacterized protein</fullName>
    </submittedName>
</protein>
<dbReference type="Proteomes" id="UP000256690">
    <property type="component" value="Unassembled WGS sequence"/>
</dbReference>
<name>A0A3D8R9T0_9EURO</name>
<evidence type="ECO:0000256" key="1">
    <source>
        <dbReference type="SAM" id="MobiDB-lite"/>
    </source>
</evidence>
<dbReference type="OrthoDB" id="5275938at2759"/>
<sequence>MAEIADTAASIITIWDLVSSAAKVQNTQKSWRHYLSELENLGHSVLGDIVAKSQEVRSLQIEVNEKKESFIDYINRSLTLVRNQALSILHQVLDPKQNGIRRRDRLKKFVSKGARYLQFLLKESDIKNLLTAVEHAKSTLQSAICIAHLHLAISKSLNQGAGKLEGNLDIEKTLFGIKDQMIEQSQALNDLHKAQKLDRTPVQIIRSTSVLSLPLTKTIENQDDALEPTIRGMALKSAEYLTLSTSHVSGGRMGDIADDNPQDCMIKISFNHGQEDNSLSSSNDEMFMFDTGRDNDAPGTDMGTVNLHPKADYGSGECAQFDTDESLRTPKMTPFTATSDFEYACKETIEFGQRSEIIIADGVDLERSKDPETGQYLFCVERLDIADCLQTFCLQEPCPPSQHCGHITLASLEEDPIQEQLPCKSPPEYGKHDEPNQRDSQLLIPLEGVEYSLTVFSKCGDQAECTHTLVEATNRSASRCASPVKLLALFKSLDSGTLKIDLGTEMLAQVPGDHDLDRADADTSEEIVREPENNDRSRMYEDASEEISQGPENNDDRRMDAHASAPFPQSPAPGDDECAFTMVRKVICGQLDEIPATVELRTLLHYVLLVHKYQLGGAPREQAKLWARSLSLKAREHFNSGDEGEGAIFWLWIFWKLGMQTSFKALSGAIQKHARGPIDQMVRGYQLSLSQQIIDQVEEKRISALSRIQDVVDSQIAIHRRAYEEVFTATLPTEPFGFTAQIGILQSSLMFGYLTLEKERWLCSGNTRTFEGVSFANVRDCVRSMVNLENWAIGTITLPDRMSRLLAGRLETEQALDAALHIEGTSGLLSPDPIERLVDLMAELEMGGWGVGLDSV</sequence>
<dbReference type="RefSeq" id="XP_026601343.1">
    <property type="nucleotide sequence ID" value="XM_026750339.1"/>
</dbReference>
<comment type="caution">
    <text evidence="2">The sequence shown here is derived from an EMBL/GenBank/DDBJ whole genome shotgun (WGS) entry which is preliminary data.</text>
</comment>
<organism evidence="2 3">
    <name type="scientific">Aspergillus mulundensis</name>
    <dbReference type="NCBI Taxonomy" id="1810919"/>
    <lineage>
        <taxon>Eukaryota</taxon>
        <taxon>Fungi</taxon>
        <taxon>Dikarya</taxon>
        <taxon>Ascomycota</taxon>
        <taxon>Pezizomycotina</taxon>
        <taxon>Eurotiomycetes</taxon>
        <taxon>Eurotiomycetidae</taxon>
        <taxon>Eurotiales</taxon>
        <taxon>Aspergillaceae</taxon>
        <taxon>Aspergillus</taxon>
        <taxon>Aspergillus subgen. Nidulantes</taxon>
    </lineage>
</organism>
<accession>A0A3D8R9T0</accession>
<feature type="region of interest" description="Disordered" evidence="1">
    <location>
        <begin position="511"/>
        <end position="574"/>
    </location>
</feature>
<evidence type="ECO:0000313" key="3">
    <source>
        <dbReference type="Proteomes" id="UP000256690"/>
    </source>
</evidence>
<evidence type="ECO:0000313" key="2">
    <source>
        <dbReference type="EMBL" id="RDW70812.1"/>
    </source>
</evidence>
<dbReference type="GeneID" id="38118693"/>
<feature type="compositionally biased region" description="Basic and acidic residues" evidence="1">
    <location>
        <begin position="512"/>
        <end position="541"/>
    </location>
</feature>